<sequence>MAAKTKAQIVTNIDKKIITNGNIKAVDTNTILKDILDCKELNGQSSSVSTFSFASTAAIRDNRGGTLNYSLRGVKDSFVNVTFKIAVLETNVNSWAFAHNTPAIANALKSIMAPKLGFQIDFLVKIENQQLAANKPFRVGSLNFTYNTNNFNIKIDSQDGDKLFNGDQIFASFTLHCPARF</sequence>
<dbReference type="Proteomes" id="UP000235826">
    <property type="component" value="Chromosome"/>
</dbReference>
<name>A0A2K9PPR1_9FLAO</name>
<dbReference type="RefSeq" id="WP_102755718.1">
    <property type="nucleotide sequence ID" value="NZ_CP025791.1"/>
</dbReference>
<dbReference type="AlphaFoldDB" id="A0A2K9PPR1"/>
<dbReference type="OrthoDB" id="1358622at2"/>
<protein>
    <submittedName>
        <fullName evidence="1">Uncharacterized protein</fullName>
    </submittedName>
</protein>
<proteinExistence type="predicted"/>
<organism evidence="1 2">
    <name type="scientific">Flavivirga eckloniae</name>
    <dbReference type="NCBI Taxonomy" id="1803846"/>
    <lineage>
        <taxon>Bacteria</taxon>
        <taxon>Pseudomonadati</taxon>
        <taxon>Bacteroidota</taxon>
        <taxon>Flavobacteriia</taxon>
        <taxon>Flavobacteriales</taxon>
        <taxon>Flavobacteriaceae</taxon>
        <taxon>Flavivirga</taxon>
    </lineage>
</organism>
<dbReference type="EMBL" id="CP025791">
    <property type="protein sequence ID" value="AUP79063.1"/>
    <property type="molecule type" value="Genomic_DNA"/>
</dbReference>
<evidence type="ECO:0000313" key="1">
    <source>
        <dbReference type="EMBL" id="AUP79063.1"/>
    </source>
</evidence>
<dbReference type="KEGG" id="fek:C1H87_10275"/>
<accession>A0A2K9PPR1</accession>
<gene>
    <name evidence="1" type="ORF">C1H87_10275</name>
</gene>
<reference evidence="1 2" key="1">
    <citation type="submission" date="2018-01" db="EMBL/GenBank/DDBJ databases">
        <title>Complete genome sequence of Flavivirga eckloniae ECD14 isolated from seaweed Ecklonia cava.</title>
        <authorList>
            <person name="Lee J.H."/>
            <person name="Baik K.S."/>
            <person name="Seong C.N."/>
        </authorList>
    </citation>
    <scope>NUCLEOTIDE SEQUENCE [LARGE SCALE GENOMIC DNA]</scope>
    <source>
        <strain evidence="1 2">ECD14</strain>
    </source>
</reference>
<evidence type="ECO:0000313" key="2">
    <source>
        <dbReference type="Proteomes" id="UP000235826"/>
    </source>
</evidence>
<keyword evidence="2" id="KW-1185">Reference proteome</keyword>